<dbReference type="OrthoDB" id="1302764at2759"/>
<dbReference type="EMBL" id="JADGMS010000016">
    <property type="protein sequence ID" value="KAF9664299.1"/>
    <property type="molecule type" value="Genomic_DNA"/>
</dbReference>
<protein>
    <submittedName>
        <fullName evidence="1">Uncharacterized protein</fullName>
    </submittedName>
</protein>
<name>A0A835J941_9ROSI</name>
<keyword evidence="2" id="KW-1185">Reference proteome</keyword>
<comment type="caution">
    <text evidence="1">The sequence shown here is derived from an EMBL/GenBank/DDBJ whole genome shotgun (WGS) entry which is preliminary data.</text>
</comment>
<sequence length="62" mass="7360">MTAENGFYLFRFRTKIDTALSNEPIKVEVAYEWKPPSVKNVKFMGTLAYLQNMHRHWCKKPP</sequence>
<accession>A0A835J941</accession>
<proteinExistence type="predicted"/>
<reference evidence="1 2" key="1">
    <citation type="submission" date="2020-10" db="EMBL/GenBank/DDBJ databases">
        <title>Plant Genome Project.</title>
        <authorList>
            <person name="Zhang R.-G."/>
        </authorList>
    </citation>
    <scope>NUCLEOTIDE SEQUENCE [LARGE SCALE GENOMIC DNA]</scope>
    <source>
        <strain evidence="1">FAFU-HL-1</strain>
        <tissue evidence="1">Leaf</tissue>
    </source>
</reference>
<gene>
    <name evidence="1" type="ORF">SADUNF_Sadunf16G0003900</name>
</gene>
<dbReference type="Proteomes" id="UP000657918">
    <property type="component" value="Chromosome 16"/>
</dbReference>
<dbReference type="AlphaFoldDB" id="A0A835J941"/>
<evidence type="ECO:0000313" key="2">
    <source>
        <dbReference type="Proteomes" id="UP000657918"/>
    </source>
</evidence>
<evidence type="ECO:0000313" key="1">
    <source>
        <dbReference type="EMBL" id="KAF9664299.1"/>
    </source>
</evidence>
<organism evidence="1 2">
    <name type="scientific">Salix dunnii</name>
    <dbReference type="NCBI Taxonomy" id="1413687"/>
    <lineage>
        <taxon>Eukaryota</taxon>
        <taxon>Viridiplantae</taxon>
        <taxon>Streptophyta</taxon>
        <taxon>Embryophyta</taxon>
        <taxon>Tracheophyta</taxon>
        <taxon>Spermatophyta</taxon>
        <taxon>Magnoliopsida</taxon>
        <taxon>eudicotyledons</taxon>
        <taxon>Gunneridae</taxon>
        <taxon>Pentapetalae</taxon>
        <taxon>rosids</taxon>
        <taxon>fabids</taxon>
        <taxon>Malpighiales</taxon>
        <taxon>Salicaceae</taxon>
        <taxon>Saliceae</taxon>
        <taxon>Salix</taxon>
    </lineage>
</organism>